<organism evidence="2 3">
    <name type="scientific">Rhodocollybia butyracea</name>
    <dbReference type="NCBI Taxonomy" id="206335"/>
    <lineage>
        <taxon>Eukaryota</taxon>
        <taxon>Fungi</taxon>
        <taxon>Dikarya</taxon>
        <taxon>Basidiomycota</taxon>
        <taxon>Agaricomycotina</taxon>
        <taxon>Agaricomycetes</taxon>
        <taxon>Agaricomycetidae</taxon>
        <taxon>Agaricales</taxon>
        <taxon>Marasmiineae</taxon>
        <taxon>Omphalotaceae</taxon>
        <taxon>Rhodocollybia</taxon>
    </lineage>
</organism>
<keyword evidence="1" id="KW-1133">Transmembrane helix</keyword>
<evidence type="ECO:0000313" key="3">
    <source>
        <dbReference type="Proteomes" id="UP000772434"/>
    </source>
</evidence>
<evidence type="ECO:0000313" key="2">
    <source>
        <dbReference type="EMBL" id="KAF9072200.1"/>
    </source>
</evidence>
<evidence type="ECO:0000256" key="1">
    <source>
        <dbReference type="SAM" id="Phobius"/>
    </source>
</evidence>
<keyword evidence="3" id="KW-1185">Reference proteome</keyword>
<dbReference type="AlphaFoldDB" id="A0A9P5Q1E2"/>
<dbReference type="EMBL" id="JADNRY010000026">
    <property type="protein sequence ID" value="KAF9072200.1"/>
    <property type="molecule type" value="Genomic_DNA"/>
</dbReference>
<feature type="transmembrane region" description="Helical" evidence="1">
    <location>
        <begin position="155"/>
        <end position="177"/>
    </location>
</feature>
<keyword evidence="1" id="KW-0812">Transmembrane</keyword>
<protein>
    <submittedName>
        <fullName evidence="2">Uncharacterized protein</fullName>
    </submittedName>
</protein>
<accession>A0A9P5Q1E2</accession>
<sequence>MSCDYPSCRFSSYPQDSGACLILGSTDIGHIWTKLDTVFHRLNPVYLANYDQYGRLLDYCSFLHQLKVDAQYQFAASSLTIDNVHHNGCAGETPLSDKASMIGKDMHPLQVLEDGTLIVAESLVAFVTVRKTFKFRGQQGARGPRFSRLLLRDGTILFLVLAILAGIDMLLVLITFFGPSTEFVQNLCLVQNLLVALRVVLVCRFMLNLRAICYDDSSNAGSGTINNGRLASKMIGTLGSSLRSPVSQEFNLDEEYEREIIVSDDPFVLGMMMDDEVDSTSTMVSEKGEFERWTGPGVTALPSQYWTESLERNGNI</sequence>
<dbReference type="OrthoDB" id="3052633at2759"/>
<proteinExistence type="predicted"/>
<keyword evidence="1" id="KW-0472">Membrane</keyword>
<gene>
    <name evidence="2" type="ORF">BDP27DRAFT_1445865</name>
</gene>
<name>A0A9P5Q1E2_9AGAR</name>
<dbReference type="Proteomes" id="UP000772434">
    <property type="component" value="Unassembled WGS sequence"/>
</dbReference>
<comment type="caution">
    <text evidence="2">The sequence shown here is derived from an EMBL/GenBank/DDBJ whole genome shotgun (WGS) entry which is preliminary data.</text>
</comment>
<feature type="transmembrane region" description="Helical" evidence="1">
    <location>
        <begin position="183"/>
        <end position="201"/>
    </location>
</feature>
<reference evidence="2" key="1">
    <citation type="submission" date="2020-11" db="EMBL/GenBank/DDBJ databases">
        <authorList>
            <consortium name="DOE Joint Genome Institute"/>
            <person name="Ahrendt S."/>
            <person name="Riley R."/>
            <person name="Andreopoulos W."/>
            <person name="Labutti K."/>
            <person name="Pangilinan J."/>
            <person name="Ruiz-Duenas F.J."/>
            <person name="Barrasa J.M."/>
            <person name="Sanchez-Garcia M."/>
            <person name="Camarero S."/>
            <person name="Miyauchi S."/>
            <person name="Serrano A."/>
            <person name="Linde D."/>
            <person name="Babiker R."/>
            <person name="Drula E."/>
            <person name="Ayuso-Fernandez I."/>
            <person name="Pacheco R."/>
            <person name="Padilla G."/>
            <person name="Ferreira P."/>
            <person name="Barriuso J."/>
            <person name="Kellner H."/>
            <person name="Castanera R."/>
            <person name="Alfaro M."/>
            <person name="Ramirez L."/>
            <person name="Pisabarro A.G."/>
            <person name="Kuo A."/>
            <person name="Tritt A."/>
            <person name="Lipzen A."/>
            <person name="He G."/>
            <person name="Yan M."/>
            <person name="Ng V."/>
            <person name="Cullen D."/>
            <person name="Martin F."/>
            <person name="Rosso M.-N."/>
            <person name="Henrissat B."/>
            <person name="Hibbett D."/>
            <person name="Martinez A.T."/>
            <person name="Grigoriev I.V."/>
        </authorList>
    </citation>
    <scope>NUCLEOTIDE SEQUENCE</scope>
    <source>
        <strain evidence="2">AH 40177</strain>
    </source>
</reference>